<organism evidence="2 3">
    <name type="scientific">Apostasia shenzhenica</name>
    <dbReference type="NCBI Taxonomy" id="1088818"/>
    <lineage>
        <taxon>Eukaryota</taxon>
        <taxon>Viridiplantae</taxon>
        <taxon>Streptophyta</taxon>
        <taxon>Embryophyta</taxon>
        <taxon>Tracheophyta</taxon>
        <taxon>Spermatophyta</taxon>
        <taxon>Magnoliopsida</taxon>
        <taxon>Liliopsida</taxon>
        <taxon>Asparagales</taxon>
        <taxon>Orchidaceae</taxon>
        <taxon>Apostasioideae</taxon>
        <taxon>Apostasia</taxon>
    </lineage>
</organism>
<protein>
    <submittedName>
        <fullName evidence="2">Uncharacterized protein</fullName>
    </submittedName>
</protein>
<dbReference type="EMBL" id="KZ451887">
    <property type="protein sequence ID" value="PKA66095.1"/>
    <property type="molecule type" value="Genomic_DNA"/>
</dbReference>
<reference evidence="2 3" key="1">
    <citation type="journal article" date="2017" name="Nature">
        <title>The Apostasia genome and the evolution of orchids.</title>
        <authorList>
            <person name="Zhang G.Q."/>
            <person name="Liu K.W."/>
            <person name="Li Z."/>
            <person name="Lohaus R."/>
            <person name="Hsiao Y.Y."/>
            <person name="Niu S.C."/>
            <person name="Wang J.Y."/>
            <person name="Lin Y.C."/>
            <person name="Xu Q."/>
            <person name="Chen L.J."/>
            <person name="Yoshida K."/>
            <person name="Fujiwara S."/>
            <person name="Wang Z.W."/>
            <person name="Zhang Y.Q."/>
            <person name="Mitsuda N."/>
            <person name="Wang M."/>
            <person name="Liu G.H."/>
            <person name="Pecoraro L."/>
            <person name="Huang H.X."/>
            <person name="Xiao X.J."/>
            <person name="Lin M."/>
            <person name="Wu X.Y."/>
            <person name="Wu W.L."/>
            <person name="Chen Y.Y."/>
            <person name="Chang S.B."/>
            <person name="Sakamoto S."/>
            <person name="Ohme-Takagi M."/>
            <person name="Yagi M."/>
            <person name="Zeng S.J."/>
            <person name="Shen C.Y."/>
            <person name="Yeh C.M."/>
            <person name="Luo Y.B."/>
            <person name="Tsai W.C."/>
            <person name="Van de Peer Y."/>
            <person name="Liu Z.J."/>
        </authorList>
    </citation>
    <scope>NUCLEOTIDE SEQUENCE [LARGE SCALE GENOMIC DNA]</scope>
    <source>
        <strain evidence="3">cv. Shenzhen</strain>
        <tissue evidence="2">Stem</tissue>
    </source>
</reference>
<dbReference type="PANTHER" id="PTHR34278">
    <property type="entry name" value="PROTEIN THI031, PUTATIVE-RELATED"/>
    <property type="match status" value="1"/>
</dbReference>
<dbReference type="Proteomes" id="UP000236161">
    <property type="component" value="Unassembled WGS sequence"/>
</dbReference>
<sequence>MRREGRQHGLVLTHVVVAQPINGKGRPISRVFSPAESPLTAGPFARAQRKPTNHSKFTGRCRHPRCVNCHLHPVTKSKGKSKGTHKHRDEISSIFLKGDLYCSDEEGEPVSFVDDDDDDDDGSGGGGGGLPRAGGAGLAAVDCCESDRRDYCRGDEKEEEEDGGWVLVL</sequence>
<keyword evidence="3" id="KW-1185">Reference proteome</keyword>
<dbReference type="AlphaFoldDB" id="A0A2I0BE63"/>
<proteinExistence type="predicted"/>
<feature type="region of interest" description="Disordered" evidence="1">
    <location>
        <begin position="28"/>
        <end position="57"/>
    </location>
</feature>
<name>A0A2I0BE63_9ASPA</name>
<evidence type="ECO:0000256" key="1">
    <source>
        <dbReference type="SAM" id="MobiDB-lite"/>
    </source>
</evidence>
<gene>
    <name evidence="2" type="ORF">AXF42_Ash018384</name>
</gene>
<dbReference type="OrthoDB" id="663108at2759"/>
<feature type="compositionally biased region" description="Gly residues" evidence="1">
    <location>
        <begin position="123"/>
        <end position="137"/>
    </location>
</feature>
<evidence type="ECO:0000313" key="3">
    <source>
        <dbReference type="Proteomes" id="UP000236161"/>
    </source>
</evidence>
<feature type="compositionally biased region" description="Basic residues" evidence="1">
    <location>
        <begin position="47"/>
        <end position="57"/>
    </location>
</feature>
<evidence type="ECO:0000313" key="2">
    <source>
        <dbReference type="EMBL" id="PKA66095.1"/>
    </source>
</evidence>
<dbReference type="STRING" id="1088818.A0A2I0BE63"/>
<feature type="region of interest" description="Disordered" evidence="1">
    <location>
        <begin position="107"/>
        <end position="137"/>
    </location>
</feature>
<accession>A0A2I0BE63</accession>
<dbReference type="PANTHER" id="PTHR34278:SF1">
    <property type="entry name" value="PROTEIN THI031, PUTATIVE-RELATED"/>
    <property type="match status" value="1"/>
</dbReference>
<feature type="compositionally biased region" description="Acidic residues" evidence="1">
    <location>
        <begin position="107"/>
        <end position="122"/>
    </location>
</feature>